<evidence type="ECO:0000259" key="9">
    <source>
        <dbReference type="Pfam" id="PF13231"/>
    </source>
</evidence>
<feature type="transmembrane region" description="Helical" evidence="8">
    <location>
        <begin position="293"/>
        <end position="313"/>
    </location>
</feature>
<dbReference type="Proteomes" id="UP000553963">
    <property type="component" value="Unassembled WGS sequence"/>
</dbReference>
<organism evidence="10 11">
    <name type="scientific">Kaistia hirudinis</name>
    <dbReference type="NCBI Taxonomy" id="1293440"/>
    <lineage>
        <taxon>Bacteria</taxon>
        <taxon>Pseudomonadati</taxon>
        <taxon>Pseudomonadota</taxon>
        <taxon>Alphaproteobacteria</taxon>
        <taxon>Hyphomicrobiales</taxon>
        <taxon>Kaistiaceae</taxon>
        <taxon>Kaistia</taxon>
    </lineage>
</organism>
<protein>
    <submittedName>
        <fullName evidence="10">4-amino-4-deoxy-L-arabinose transferase-like glycosyltransferase</fullName>
    </submittedName>
</protein>
<keyword evidence="5 8" id="KW-0812">Transmembrane</keyword>
<dbReference type="InterPro" id="IPR038731">
    <property type="entry name" value="RgtA/B/C-like"/>
</dbReference>
<feature type="transmembrane region" description="Helical" evidence="8">
    <location>
        <begin position="246"/>
        <end position="269"/>
    </location>
</feature>
<evidence type="ECO:0000256" key="4">
    <source>
        <dbReference type="ARBA" id="ARBA00022679"/>
    </source>
</evidence>
<gene>
    <name evidence="10" type="ORF">GGR25_000386</name>
</gene>
<evidence type="ECO:0000313" key="11">
    <source>
        <dbReference type="Proteomes" id="UP000553963"/>
    </source>
</evidence>
<reference evidence="10 11" key="1">
    <citation type="submission" date="2020-08" db="EMBL/GenBank/DDBJ databases">
        <title>Genomic Encyclopedia of Type Strains, Phase IV (KMG-IV): sequencing the most valuable type-strain genomes for metagenomic binning, comparative biology and taxonomic classification.</title>
        <authorList>
            <person name="Goeker M."/>
        </authorList>
    </citation>
    <scope>NUCLEOTIDE SEQUENCE [LARGE SCALE GENOMIC DNA]</scope>
    <source>
        <strain evidence="10 11">DSM 25966</strain>
    </source>
</reference>
<feature type="transmembrane region" description="Helical" evidence="8">
    <location>
        <begin position="115"/>
        <end position="137"/>
    </location>
</feature>
<dbReference type="Pfam" id="PF13231">
    <property type="entry name" value="PMT_2"/>
    <property type="match status" value="1"/>
</dbReference>
<feature type="transmembrane region" description="Helical" evidence="8">
    <location>
        <begin position="410"/>
        <end position="428"/>
    </location>
</feature>
<evidence type="ECO:0000256" key="5">
    <source>
        <dbReference type="ARBA" id="ARBA00022692"/>
    </source>
</evidence>
<evidence type="ECO:0000256" key="8">
    <source>
        <dbReference type="SAM" id="Phobius"/>
    </source>
</evidence>
<feature type="transmembrane region" description="Helical" evidence="8">
    <location>
        <begin position="350"/>
        <end position="370"/>
    </location>
</feature>
<comment type="subcellular location">
    <subcellularLocation>
        <location evidence="1">Cell membrane</location>
        <topology evidence="1">Multi-pass membrane protein</topology>
    </subcellularLocation>
</comment>
<keyword evidence="11" id="KW-1185">Reference proteome</keyword>
<dbReference type="PANTHER" id="PTHR33908">
    <property type="entry name" value="MANNOSYLTRANSFERASE YKCB-RELATED"/>
    <property type="match status" value="1"/>
</dbReference>
<feature type="transmembrane region" description="Helical" evidence="8">
    <location>
        <begin position="144"/>
        <end position="164"/>
    </location>
</feature>
<feature type="transmembrane region" description="Helical" evidence="8">
    <location>
        <begin position="382"/>
        <end position="404"/>
    </location>
</feature>
<sequence>MSSSEAIAVGDGGFLGRLASTIEALVDGIARSRAASLAVIVLVALLCYLPGFSTLPPVDRDEPRFAQATHQMVETGNYFDIRFQQEARYKKPIGIYWLQSAAVWLTGTAPNPPIWVYRLPSLASAIAAALLTWWLAMAFGRPRLALLAGTMIATTVLMGVEARLAKTDMTLLATVTAAHGALARAWLADTTRRRIGLALIFWAAIGAAILIKGPVGPAAILCPLIVLSLARGSFSWFRSLMPVSGLVLTLLIVLPWFIAIGIASGGAFYSEALGKDLFQKVASAQETHGAPPGAYLVSFFFTVWPVAAFLAMGFSSVMDRLRQPLVLYAAASVVPYWLAIEAVPTKLPHYILPLLPLLVIATIDAIEAGGINNRKPGWVTRFFATGPVVLPVMLLVAAIVVPILLHEPPLLLALALLAAAIAIGFVAWRLFAHSVVASLVFAGLTAMVAYWGAFGAALPSLQATRISERLVEAGRAAAACPDPKFASAGFDEPSLVLVAGTDTLLGDGERAANFLATAPCGAAFIEGRQLATFNGRADDLGLVVEQKALVSGYNINGGRKLDIRVFVSKGKAP</sequence>
<evidence type="ECO:0000256" key="1">
    <source>
        <dbReference type="ARBA" id="ARBA00004651"/>
    </source>
</evidence>
<feature type="transmembrane region" description="Helical" evidence="8">
    <location>
        <begin position="170"/>
        <end position="187"/>
    </location>
</feature>
<dbReference type="RefSeq" id="WP_183397031.1">
    <property type="nucleotide sequence ID" value="NZ_JACIDS010000001.1"/>
</dbReference>
<keyword evidence="6 8" id="KW-1133">Transmembrane helix</keyword>
<evidence type="ECO:0000256" key="7">
    <source>
        <dbReference type="ARBA" id="ARBA00023136"/>
    </source>
</evidence>
<dbReference type="PANTHER" id="PTHR33908:SF3">
    <property type="entry name" value="UNDECAPRENYL PHOSPHATE-ALPHA-4-AMINO-4-DEOXY-L-ARABINOSE ARABINOSYL TRANSFERASE"/>
    <property type="match status" value="1"/>
</dbReference>
<dbReference type="InterPro" id="IPR050297">
    <property type="entry name" value="LipidA_mod_glycosyltrf_83"/>
</dbReference>
<feature type="transmembrane region" description="Helical" evidence="8">
    <location>
        <begin position="194"/>
        <end position="211"/>
    </location>
</feature>
<keyword evidence="2" id="KW-1003">Cell membrane</keyword>
<feature type="domain" description="Glycosyltransferase RgtA/B/C/D-like" evidence="9">
    <location>
        <begin position="90"/>
        <end position="258"/>
    </location>
</feature>
<comment type="caution">
    <text evidence="10">The sequence shown here is derived from an EMBL/GenBank/DDBJ whole genome shotgun (WGS) entry which is preliminary data.</text>
</comment>
<dbReference type="GO" id="GO:0010041">
    <property type="term" value="P:response to iron(III) ion"/>
    <property type="evidence" value="ECO:0007669"/>
    <property type="project" value="TreeGrafter"/>
</dbReference>
<feature type="transmembrane region" description="Helical" evidence="8">
    <location>
        <begin position="34"/>
        <end position="53"/>
    </location>
</feature>
<dbReference type="EMBL" id="JACIDS010000001">
    <property type="protein sequence ID" value="MBB3929367.1"/>
    <property type="molecule type" value="Genomic_DNA"/>
</dbReference>
<keyword evidence="3" id="KW-0328">Glycosyltransferase</keyword>
<accession>A0A840AK13</accession>
<dbReference type="GO" id="GO:0009103">
    <property type="term" value="P:lipopolysaccharide biosynthetic process"/>
    <property type="evidence" value="ECO:0007669"/>
    <property type="project" value="TreeGrafter"/>
</dbReference>
<dbReference type="AlphaFoldDB" id="A0A840AK13"/>
<dbReference type="GO" id="GO:0005886">
    <property type="term" value="C:plasma membrane"/>
    <property type="evidence" value="ECO:0007669"/>
    <property type="project" value="UniProtKB-SubCell"/>
</dbReference>
<proteinExistence type="predicted"/>
<name>A0A840AK13_9HYPH</name>
<evidence type="ECO:0000256" key="3">
    <source>
        <dbReference type="ARBA" id="ARBA00022676"/>
    </source>
</evidence>
<keyword evidence="7 8" id="KW-0472">Membrane</keyword>
<keyword evidence="4 10" id="KW-0808">Transferase</keyword>
<feature type="transmembrane region" description="Helical" evidence="8">
    <location>
        <begin position="325"/>
        <end position="344"/>
    </location>
</feature>
<evidence type="ECO:0000256" key="2">
    <source>
        <dbReference type="ARBA" id="ARBA00022475"/>
    </source>
</evidence>
<evidence type="ECO:0000256" key="6">
    <source>
        <dbReference type="ARBA" id="ARBA00022989"/>
    </source>
</evidence>
<dbReference type="GO" id="GO:0016763">
    <property type="term" value="F:pentosyltransferase activity"/>
    <property type="evidence" value="ECO:0007669"/>
    <property type="project" value="TreeGrafter"/>
</dbReference>
<feature type="transmembrane region" description="Helical" evidence="8">
    <location>
        <begin position="435"/>
        <end position="458"/>
    </location>
</feature>
<evidence type="ECO:0000313" key="10">
    <source>
        <dbReference type="EMBL" id="MBB3929367.1"/>
    </source>
</evidence>
<feature type="transmembrane region" description="Helical" evidence="8">
    <location>
        <begin position="217"/>
        <end position="234"/>
    </location>
</feature>